<keyword evidence="1" id="KW-0472">Membrane</keyword>
<keyword evidence="4" id="KW-1185">Reference proteome</keyword>
<gene>
    <name evidence="3" type="ORF">HNQ03_001272</name>
</gene>
<dbReference type="CDD" id="cd03394">
    <property type="entry name" value="PAP2_like_5"/>
    <property type="match status" value="1"/>
</dbReference>
<evidence type="ECO:0000313" key="3">
    <source>
        <dbReference type="EMBL" id="NRS92204.1"/>
    </source>
</evidence>
<dbReference type="Pfam" id="PF01569">
    <property type="entry name" value="PAP2"/>
    <property type="match status" value="1"/>
</dbReference>
<feature type="transmembrane region" description="Helical" evidence="1">
    <location>
        <begin position="41"/>
        <end position="58"/>
    </location>
</feature>
<accession>A0A8J8G9U5</accession>
<evidence type="ECO:0000256" key="1">
    <source>
        <dbReference type="SAM" id="Phobius"/>
    </source>
</evidence>
<evidence type="ECO:0000259" key="2">
    <source>
        <dbReference type="SMART" id="SM00014"/>
    </source>
</evidence>
<feature type="transmembrane region" description="Helical" evidence="1">
    <location>
        <begin position="202"/>
        <end position="223"/>
    </location>
</feature>
<comment type="caution">
    <text evidence="3">The sequence shown here is derived from an EMBL/GenBank/DDBJ whole genome shotgun (WGS) entry which is preliminary data.</text>
</comment>
<sequence length="256" mass="28402">MNLKPYIFKGLFLLLNLQLLNAQNSIKIDSAKFEKTETKKINYPALIAPAALMTYGIVSLNSNSLQKFDANIRDQIVAKNYKETSIDDITTLAPAAAVYILNFAGIEGKHNFKDRSIVIATSFALTGASTFALKNTTKRTRPDGSAANSFPSGHSAYVFASAEFLWQEYKDVSIWYGISGYVLASGTGFLRMYNNRHWFSDVAMGAGIGILSTKVAYLLLPIINNKIFPSKNENTSYIVTPFYQEKKLGLSFIMQL</sequence>
<dbReference type="RefSeq" id="WP_173778817.1">
    <property type="nucleotide sequence ID" value="NZ_JABSNO010000007.1"/>
</dbReference>
<keyword evidence="1" id="KW-1133">Transmembrane helix</keyword>
<dbReference type="Gene3D" id="1.20.144.10">
    <property type="entry name" value="Phosphatidic acid phosphatase type 2/haloperoxidase"/>
    <property type="match status" value="1"/>
</dbReference>
<dbReference type="SMART" id="SM00014">
    <property type="entry name" value="acidPPc"/>
    <property type="match status" value="1"/>
</dbReference>
<keyword evidence="1" id="KW-0812">Transmembrane</keyword>
<feature type="transmembrane region" description="Helical" evidence="1">
    <location>
        <begin position="173"/>
        <end position="190"/>
    </location>
</feature>
<dbReference type="PANTHER" id="PTHR14969:SF13">
    <property type="entry name" value="AT30094P"/>
    <property type="match status" value="1"/>
</dbReference>
<reference evidence="3" key="1">
    <citation type="submission" date="2020-05" db="EMBL/GenBank/DDBJ databases">
        <title>Genomic Encyclopedia of Type Strains, Phase IV (KMG-V): Genome sequencing to study the core and pangenomes of soil and plant-associated prokaryotes.</title>
        <authorList>
            <person name="Whitman W."/>
        </authorList>
    </citation>
    <scope>NUCLEOTIDE SEQUENCE</scope>
    <source>
        <strain evidence="3">16F</strain>
    </source>
</reference>
<dbReference type="EMBL" id="JABSNO010000007">
    <property type="protein sequence ID" value="NRS92204.1"/>
    <property type="molecule type" value="Genomic_DNA"/>
</dbReference>
<dbReference type="Proteomes" id="UP000610746">
    <property type="component" value="Unassembled WGS sequence"/>
</dbReference>
<proteinExistence type="predicted"/>
<organism evidence="3 4">
    <name type="scientific">Frigoriflavimonas asaccharolytica</name>
    <dbReference type="NCBI Taxonomy" id="2735899"/>
    <lineage>
        <taxon>Bacteria</taxon>
        <taxon>Pseudomonadati</taxon>
        <taxon>Bacteroidota</taxon>
        <taxon>Flavobacteriia</taxon>
        <taxon>Flavobacteriales</taxon>
        <taxon>Weeksellaceae</taxon>
        <taxon>Frigoriflavimonas</taxon>
    </lineage>
</organism>
<feature type="transmembrane region" description="Helical" evidence="1">
    <location>
        <begin position="116"/>
        <end position="133"/>
    </location>
</feature>
<dbReference type="AlphaFoldDB" id="A0A8J8G9U5"/>
<dbReference type="PANTHER" id="PTHR14969">
    <property type="entry name" value="SPHINGOSINE-1-PHOSPHATE PHOSPHOHYDROLASE"/>
    <property type="match status" value="1"/>
</dbReference>
<feature type="domain" description="Phosphatidic acid phosphatase type 2/haloperoxidase" evidence="2">
    <location>
        <begin position="117"/>
        <end position="217"/>
    </location>
</feature>
<evidence type="ECO:0000313" key="4">
    <source>
        <dbReference type="Proteomes" id="UP000610746"/>
    </source>
</evidence>
<protein>
    <submittedName>
        <fullName evidence="3">Membrane-associated phospholipid phosphatase</fullName>
    </submittedName>
</protein>
<dbReference type="SUPFAM" id="SSF48317">
    <property type="entry name" value="Acid phosphatase/Vanadium-dependent haloperoxidase"/>
    <property type="match status" value="1"/>
</dbReference>
<name>A0A8J8G9U5_9FLAO</name>
<dbReference type="InterPro" id="IPR000326">
    <property type="entry name" value="PAP2/HPO"/>
</dbReference>
<dbReference type="InterPro" id="IPR036938">
    <property type="entry name" value="PAP2/HPO_sf"/>
</dbReference>